<reference evidence="2 3" key="1">
    <citation type="submission" date="2024-01" db="EMBL/GenBank/DDBJ databases">
        <title>Genome assemblies of Stephania.</title>
        <authorList>
            <person name="Yang L."/>
        </authorList>
    </citation>
    <scope>NUCLEOTIDE SEQUENCE [LARGE SCALE GENOMIC DNA]</scope>
    <source>
        <strain evidence="2">QJT</strain>
        <tissue evidence="2">Leaf</tissue>
    </source>
</reference>
<sequence length="178" mass="19399">MAASPPHLHLPLLLLLQLFPAMIFAAAEPTTTLHASSVSDQQRADLIQALMGAQDLADLAKAFTVSDPSSTFPLTATLFFPKADGEDDKDPILFNNVSLPRFLDPAILGYHIVPQLLSFAELQRFPIGSRLPTLIPDASIVITNNSRFNYAINGSCDAPQERLSKRDVHSDVPCLMYA</sequence>
<dbReference type="InterPro" id="IPR052806">
    <property type="entry name" value="Fasciclin-like_AGP"/>
</dbReference>
<keyword evidence="3" id="KW-1185">Reference proteome</keyword>
<dbReference type="EMBL" id="JBBNAE010000002">
    <property type="protein sequence ID" value="KAK9144811.1"/>
    <property type="molecule type" value="Genomic_DNA"/>
</dbReference>
<keyword evidence="1" id="KW-0732">Signal</keyword>
<evidence type="ECO:0000313" key="3">
    <source>
        <dbReference type="Proteomes" id="UP001417504"/>
    </source>
</evidence>
<accession>A0AAP0K2P8</accession>
<comment type="caution">
    <text evidence="2">The sequence shown here is derived from an EMBL/GenBank/DDBJ whole genome shotgun (WGS) entry which is preliminary data.</text>
</comment>
<gene>
    <name evidence="2" type="ORF">Sjap_004714</name>
</gene>
<feature type="chain" id="PRO_5042881601" description="FAS1 domain-containing protein" evidence="1">
    <location>
        <begin position="28"/>
        <end position="178"/>
    </location>
</feature>
<evidence type="ECO:0000313" key="2">
    <source>
        <dbReference type="EMBL" id="KAK9144811.1"/>
    </source>
</evidence>
<dbReference type="Proteomes" id="UP001417504">
    <property type="component" value="Unassembled WGS sequence"/>
</dbReference>
<dbReference type="AlphaFoldDB" id="A0AAP0K2P8"/>
<proteinExistence type="predicted"/>
<dbReference type="PANTHER" id="PTHR33985">
    <property type="entry name" value="OS02G0491300 PROTEIN-RELATED"/>
    <property type="match status" value="1"/>
</dbReference>
<dbReference type="PANTHER" id="PTHR33985:SF5">
    <property type="entry name" value="FASCICLIN-LIKE ARABINOGALACTAN FAMILY PROTEIN"/>
    <property type="match status" value="1"/>
</dbReference>
<feature type="signal peptide" evidence="1">
    <location>
        <begin position="1"/>
        <end position="27"/>
    </location>
</feature>
<name>A0AAP0K2P8_9MAGN</name>
<evidence type="ECO:0008006" key="4">
    <source>
        <dbReference type="Google" id="ProtNLM"/>
    </source>
</evidence>
<protein>
    <recommendedName>
        <fullName evidence="4">FAS1 domain-containing protein</fullName>
    </recommendedName>
</protein>
<organism evidence="2 3">
    <name type="scientific">Stephania japonica</name>
    <dbReference type="NCBI Taxonomy" id="461633"/>
    <lineage>
        <taxon>Eukaryota</taxon>
        <taxon>Viridiplantae</taxon>
        <taxon>Streptophyta</taxon>
        <taxon>Embryophyta</taxon>
        <taxon>Tracheophyta</taxon>
        <taxon>Spermatophyta</taxon>
        <taxon>Magnoliopsida</taxon>
        <taxon>Ranunculales</taxon>
        <taxon>Menispermaceae</taxon>
        <taxon>Menispermoideae</taxon>
        <taxon>Cissampelideae</taxon>
        <taxon>Stephania</taxon>
    </lineage>
</organism>
<evidence type="ECO:0000256" key="1">
    <source>
        <dbReference type="SAM" id="SignalP"/>
    </source>
</evidence>